<gene>
    <name evidence="2" type="ORF">SNEC2469_LOCUS34971</name>
</gene>
<dbReference type="AlphaFoldDB" id="A0A813CE89"/>
<dbReference type="EMBL" id="CAJNJA010099018">
    <property type="protein sequence ID" value="CAE7943235.1"/>
    <property type="molecule type" value="Genomic_DNA"/>
</dbReference>
<proteinExistence type="predicted"/>
<reference evidence="2" key="1">
    <citation type="submission" date="2021-02" db="EMBL/GenBank/DDBJ databases">
        <authorList>
            <person name="Dougan E. K."/>
            <person name="Rhodes N."/>
            <person name="Thang M."/>
            <person name="Chan C."/>
        </authorList>
    </citation>
    <scope>NUCLEOTIDE SEQUENCE</scope>
</reference>
<sequence length="122" mass="12806">STPSNLAASRLRRAADRLADSAGSSLRGSEAAPSEAPAQKAEVPVPLPVERTPRSKLTQSLAKRRRSSNMSSPRRSPQSAVSEDSVLLPTTSSKLGTAAEAQIAGAEEPLLRQENAPQSLHV</sequence>
<name>A0A813CE89_9DINO</name>
<feature type="compositionally biased region" description="Polar residues" evidence="1">
    <location>
        <begin position="77"/>
        <end position="95"/>
    </location>
</feature>
<accession>A0A813CE89</accession>
<feature type="non-terminal residue" evidence="2">
    <location>
        <position position="1"/>
    </location>
</feature>
<feature type="non-terminal residue" evidence="2">
    <location>
        <position position="122"/>
    </location>
</feature>
<organism evidence="2 3">
    <name type="scientific">Symbiodinium necroappetens</name>
    <dbReference type="NCBI Taxonomy" id="1628268"/>
    <lineage>
        <taxon>Eukaryota</taxon>
        <taxon>Sar</taxon>
        <taxon>Alveolata</taxon>
        <taxon>Dinophyceae</taxon>
        <taxon>Suessiales</taxon>
        <taxon>Symbiodiniaceae</taxon>
        <taxon>Symbiodinium</taxon>
    </lineage>
</organism>
<comment type="caution">
    <text evidence="2">The sequence shown here is derived from an EMBL/GenBank/DDBJ whole genome shotgun (WGS) entry which is preliminary data.</text>
</comment>
<evidence type="ECO:0000256" key="1">
    <source>
        <dbReference type="SAM" id="MobiDB-lite"/>
    </source>
</evidence>
<feature type="region of interest" description="Disordered" evidence="1">
    <location>
        <begin position="1"/>
        <end position="122"/>
    </location>
</feature>
<evidence type="ECO:0000313" key="2">
    <source>
        <dbReference type="EMBL" id="CAE7943235.1"/>
    </source>
</evidence>
<keyword evidence="3" id="KW-1185">Reference proteome</keyword>
<dbReference type="Proteomes" id="UP000601435">
    <property type="component" value="Unassembled WGS sequence"/>
</dbReference>
<evidence type="ECO:0000313" key="3">
    <source>
        <dbReference type="Proteomes" id="UP000601435"/>
    </source>
</evidence>
<protein>
    <submittedName>
        <fullName evidence="2">Uncharacterized protein</fullName>
    </submittedName>
</protein>